<reference evidence="2" key="1">
    <citation type="submission" date="2010-08" db="EMBL/GenBank/DDBJ databases">
        <authorList>
            <consortium name="Caenorhabditis japonica Sequencing Consortium"/>
            <person name="Wilson R.K."/>
        </authorList>
    </citation>
    <scope>NUCLEOTIDE SEQUENCE [LARGE SCALE GENOMIC DNA]</scope>
    <source>
        <strain evidence="2">DF5081</strain>
    </source>
</reference>
<organism evidence="1 2">
    <name type="scientific">Caenorhabditis japonica</name>
    <dbReference type="NCBI Taxonomy" id="281687"/>
    <lineage>
        <taxon>Eukaryota</taxon>
        <taxon>Metazoa</taxon>
        <taxon>Ecdysozoa</taxon>
        <taxon>Nematoda</taxon>
        <taxon>Chromadorea</taxon>
        <taxon>Rhabditida</taxon>
        <taxon>Rhabditina</taxon>
        <taxon>Rhabditomorpha</taxon>
        <taxon>Rhabditoidea</taxon>
        <taxon>Rhabditidae</taxon>
        <taxon>Peloderinae</taxon>
        <taxon>Caenorhabditis</taxon>
    </lineage>
</organism>
<evidence type="ECO:0000313" key="1">
    <source>
        <dbReference type="EnsemblMetazoa" id="CJA02079.1"/>
    </source>
</evidence>
<protein>
    <submittedName>
        <fullName evidence="1">Uncharacterized protein</fullName>
    </submittedName>
</protein>
<proteinExistence type="predicted"/>
<dbReference type="AlphaFoldDB" id="A0A8R1DGU8"/>
<keyword evidence="2" id="KW-1185">Reference proteome</keyword>
<name>A0A8R1DGU8_CAEJA</name>
<accession>A0A8R1DGU8</accession>
<dbReference type="Proteomes" id="UP000005237">
    <property type="component" value="Unassembled WGS sequence"/>
</dbReference>
<sequence>MIKILVLNEKIRILEAVRHRSKMESILSLIRHKSYFDADAVDFILRNQSNSLIDTVLDEMEAESIVHHRVHGMDPHRKFDQRKD</sequence>
<evidence type="ECO:0000313" key="2">
    <source>
        <dbReference type="Proteomes" id="UP000005237"/>
    </source>
</evidence>
<dbReference type="EnsemblMetazoa" id="CJA02079.1">
    <property type="protein sequence ID" value="CJA02079.1"/>
    <property type="gene ID" value="WBGene00121284"/>
</dbReference>
<reference evidence="1" key="2">
    <citation type="submission" date="2022-06" db="UniProtKB">
        <authorList>
            <consortium name="EnsemblMetazoa"/>
        </authorList>
    </citation>
    <scope>IDENTIFICATION</scope>
    <source>
        <strain evidence="1">DF5081</strain>
    </source>
</reference>